<dbReference type="Pfam" id="PF00188">
    <property type="entry name" value="CAP"/>
    <property type="match status" value="1"/>
</dbReference>
<dbReference type="InterPro" id="IPR018244">
    <property type="entry name" value="Allrgn_V5/Tpx1_CS"/>
</dbReference>
<dbReference type="Gene3D" id="3.40.33.10">
    <property type="entry name" value="CAP"/>
    <property type="match status" value="1"/>
</dbReference>
<dbReference type="GO" id="GO:0005576">
    <property type="term" value="C:extracellular region"/>
    <property type="evidence" value="ECO:0007669"/>
    <property type="project" value="InterPro"/>
</dbReference>
<comment type="caution">
    <text evidence="1">The sequence shown here is derived from an EMBL/GenBank/DDBJ whole genome shotgun (WGS) entry which is preliminary data.</text>
</comment>
<dbReference type="STRING" id="79923.A0A419QCI2"/>
<reference evidence="1 2" key="1">
    <citation type="journal article" date="2018" name="Biotechnol. Adv.">
        <title>Improved genomic resources and new bioinformatic workflow for the carcinogenic parasite Clonorchis sinensis: Biotechnological implications.</title>
        <authorList>
            <person name="Wang D."/>
            <person name="Korhonen P.K."/>
            <person name="Gasser R.B."/>
            <person name="Young N.D."/>
        </authorList>
    </citation>
    <scope>NUCLEOTIDE SEQUENCE [LARGE SCALE GENOMIC DNA]</scope>
    <source>
        <strain evidence="1">Cs-k2</strain>
    </source>
</reference>
<accession>A0A419QCI2</accession>
<evidence type="ECO:0000313" key="1">
    <source>
        <dbReference type="EMBL" id="KAG5443807.1"/>
    </source>
</evidence>
<dbReference type="CDD" id="cd05380">
    <property type="entry name" value="CAP_euk"/>
    <property type="match status" value="1"/>
</dbReference>
<dbReference type="InterPro" id="IPR001283">
    <property type="entry name" value="CRISP-related"/>
</dbReference>
<dbReference type="PROSITE" id="PS01009">
    <property type="entry name" value="CRISP_1"/>
    <property type="match status" value="1"/>
</dbReference>
<sequence>MENSIDENYSRSTLKGKLVSVSTEFRTIWFQIEHDVDGNPQDCLYLINLKKGKIGSGLSKSFHNVIRGELSKTFLVQRAIWLKWLEREFSDRKVRSSNPTSASRLPLSRLGQPGSISALVLPSGCMASRQRKGGTAERFLCESIKTPSFTFVVWSMISKDMLRIFAIANFLTLLFCITSSLGKKEQLLTEQQFLDYHNQYRKMLLDGSLKNQPRAANMPSLISNKRLTRDARNWAKKCVFKHDASSKDGENLAASSNVADNPVAIWFEEHNSYTFGKLISANVPKTGHYTQLVWANTTQLGCHQHFCNSLEDEKGSKLGSMYFSRKLSGSRTVSKDVTTLFTCLIATPPEKSMRAEILPGFPRLDRGSGEAEMGFEPRTFRSVNSCSHR</sequence>
<dbReference type="PANTHER" id="PTHR10334">
    <property type="entry name" value="CYSTEINE-RICH SECRETORY PROTEIN-RELATED"/>
    <property type="match status" value="1"/>
</dbReference>
<proteinExistence type="predicted"/>
<dbReference type="AlphaFoldDB" id="A0A419QCI2"/>
<dbReference type="SUPFAM" id="SSF55797">
    <property type="entry name" value="PR-1-like"/>
    <property type="match status" value="1"/>
</dbReference>
<dbReference type="PRINTS" id="PR00837">
    <property type="entry name" value="V5TPXLIKE"/>
</dbReference>
<reference evidence="1 2" key="2">
    <citation type="journal article" date="2021" name="Genomics">
        <title>High-quality reference genome for Clonorchis sinensis.</title>
        <authorList>
            <person name="Young N.D."/>
            <person name="Stroehlein A.J."/>
            <person name="Kinkar L."/>
            <person name="Wang T."/>
            <person name="Sohn W.M."/>
            <person name="Chang B.C.H."/>
            <person name="Kaur P."/>
            <person name="Weisz D."/>
            <person name="Dudchenko O."/>
            <person name="Aiden E.L."/>
            <person name="Korhonen P.K."/>
            <person name="Gasser R.B."/>
        </authorList>
    </citation>
    <scope>NUCLEOTIDE SEQUENCE [LARGE SCALE GENOMIC DNA]</scope>
    <source>
        <strain evidence="1">Cs-k2</strain>
    </source>
</reference>
<protein>
    <submittedName>
        <fullName evidence="1">Scoloptoxin SSD976</fullName>
    </submittedName>
</protein>
<gene>
    <name evidence="1" type="ORF">CSKR_100036</name>
</gene>
<organism evidence="1 2">
    <name type="scientific">Clonorchis sinensis</name>
    <name type="common">Chinese liver fluke</name>
    <dbReference type="NCBI Taxonomy" id="79923"/>
    <lineage>
        <taxon>Eukaryota</taxon>
        <taxon>Metazoa</taxon>
        <taxon>Spiralia</taxon>
        <taxon>Lophotrochozoa</taxon>
        <taxon>Platyhelminthes</taxon>
        <taxon>Trematoda</taxon>
        <taxon>Digenea</taxon>
        <taxon>Opisthorchiida</taxon>
        <taxon>Opisthorchiata</taxon>
        <taxon>Opisthorchiidae</taxon>
        <taxon>Clonorchis</taxon>
    </lineage>
</organism>
<dbReference type="InParanoid" id="A0A419QCI2"/>
<dbReference type="InterPro" id="IPR035940">
    <property type="entry name" value="CAP_sf"/>
</dbReference>
<evidence type="ECO:0000313" key="2">
    <source>
        <dbReference type="Proteomes" id="UP000286415"/>
    </source>
</evidence>
<dbReference type="Proteomes" id="UP000286415">
    <property type="component" value="Unassembled WGS sequence"/>
</dbReference>
<dbReference type="SMART" id="SM00198">
    <property type="entry name" value="SCP"/>
    <property type="match status" value="1"/>
</dbReference>
<name>A0A419QCI2_CLOSI</name>
<dbReference type="OrthoDB" id="674273at2759"/>
<dbReference type="InterPro" id="IPR014044">
    <property type="entry name" value="CAP_dom"/>
</dbReference>
<keyword evidence="2" id="KW-1185">Reference proteome</keyword>
<dbReference type="EMBL" id="NIRI02000056">
    <property type="protein sequence ID" value="KAG5443807.1"/>
    <property type="molecule type" value="Genomic_DNA"/>
</dbReference>